<dbReference type="SUPFAM" id="SSF55486">
    <property type="entry name" value="Metalloproteases ('zincins'), catalytic domain"/>
    <property type="match status" value="1"/>
</dbReference>
<dbReference type="Gene3D" id="3.40.390.10">
    <property type="entry name" value="Collagenase (Catalytic Domain)"/>
    <property type="match status" value="1"/>
</dbReference>
<dbReference type="InterPro" id="IPR024079">
    <property type="entry name" value="MetalloPept_cat_dom_sf"/>
</dbReference>
<keyword evidence="6" id="KW-0479">Metal-binding</keyword>
<keyword evidence="8" id="KW-0378">Hydrolase</keyword>
<name>A0A501WL61_9RHOB</name>
<dbReference type="Gene3D" id="2.150.10.10">
    <property type="entry name" value="Serralysin-like metalloprotease, C-terminal"/>
    <property type="match status" value="1"/>
</dbReference>
<accession>A0A501WL61</accession>
<keyword evidence="7" id="KW-0677">Repeat</keyword>
<dbReference type="OrthoDB" id="7355596at2"/>
<reference evidence="11 12" key="1">
    <citation type="submission" date="2019-06" db="EMBL/GenBank/DDBJ databases">
        <title>A novel bacterium of genus Amaricoccus, isolated from marine sediment.</title>
        <authorList>
            <person name="Huang H."/>
            <person name="Mo K."/>
            <person name="Hu Y."/>
        </authorList>
    </citation>
    <scope>NUCLEOTIDE SEQUENCE [LARGE SCALE GENOMIC DNA]</scope>
    <source>
        <strain evidence="11 12">HB172011</strain>
    </source>
</reference>
<dbReference type="InterPro" id="IPR034033">
    <property type="entry name" value="Serralysin-like"/>
</dbReference>
<evidence type="ECO:0000256" key="2">
    <source>
        <dbReference type="ARBA" id="ARBA00004613"/>
    </source>
</evidence>
<evidence type="ECO:0000256" key="5">
    <source>
        <dbReference type="ARBA" id="ARBA00022670"/>
    </source>
</evidence>
<dbReference type="AlphaFoldDB" id="A0A501WL61"/>
<dbReference type="Pfam" id="PF00353">
    <property type="entry name" value="HemolysinCabind"/>
    <property type="match status" value="1"/>
</dbReference>
<dbReference type="CDD" id="cd04277">
    <property type="entry name" value="ZnMc_serralysin_like"/>
    <property type="match status" value="1"/>
</dbReference>
<comment type="subcellular location">
    <subcellularLocation>
        <location evidence="2">Secreted</location>
    </subcellularLocation>
</comment>
<dbReference type="InterPro" id="IPR006026">
    <property type="entry name" value="Peptidase_Metallo"/>
</dbReference>
<dbReference type="EMBL" id="VFRP01000026">
    <property type="protein sequence ID" value="TPE47957.1"/>
    <property type="molecule type" value="Genomic_DNA"/>
</dbReference>
<evidence type="ECO:0000256" key="3">
    <source>
        <dbReference type="ARBA" id="ARBA00009490"/>
    </source>
</evidence>
<dbReference type="GO" id="GO:0005509">
    <property type="term" value="F:calcium ion binding"/>
    <property type="evidence" value="ECO:0007669"/>
    <property type="project" value="InterPro"/>
</dbReference>
<keyword evidence="9" id="KW-0862">Zinc</keyword>
<dbReference type="GO" id="GO:0004222">
    <property type="term" value="F:metalloendopeptidase activity"/>
    <property type="evidence" value="ECO:0007669"/>
    <property type="project" value="InterPro"/>
</dbReference>
<evidence type="ECO:0000256" key="9">
    <source>
        <dbReference type="ARBA" id="ARBA00022833"/>
    </source>
</evidence>
<evidence type="ECO:0000256" key="4">
    <source>
        <dbReference type="ARBA" id="ARBA00022525"/>
    </source>
</evidence>
<evidence type="ECO:0000313" key="12">
    <source>
        <dbReference type="Proteomes" id="UP000319255"/>
    </source>
</evidence>
<dbReference type="GO" id="GO:0031012">
    <property type="term" value="C:extracellular matrix"/>
    <property type="evidence" value="ECO:0007669"/>
    <property type="project" value="InterPro"/>
</dbReference>
<protein>
    <submittedName>
        <fullName evidence="11">Matrixin family metalloprotease</fullName>
    </submittedName>
</protein>
<dbReference type="InterPro" id="IPR001818">
    <property type="entry name" value="Pept_M10_metallopeptidase"/>
</dbReference>
<dbReference type="GO" id="GO:0006508">
    <property type="term" value="P:proteolysis"/>
    <property type="evidence" value="ECO:0007669"/>
    <property type="project" value="UniProtKB-KW"/>
</dbReference>
<keyword evidence="12" id="KW-1185">Reference proteome</keyword>
<dbReference type="Proteomes" id="UP000319255">
    <property type="component" value="Unassembled WGS sequence"/>
</dbReference>
<dbReference type="Pfam" id="PF00413">
    <property type="entry name" value="Peptidase_M10"/>
    <property type="match status" value="1"/>
</dbReference>
<dbReference type="GO" id="GO:0005615">
    <property type="term" value="C:extracellular space"/>
    <property type="evidence" value="ECO:0007669"/>
    <property type="project" value="InterPro"/>
</dbReference>
<evidence type="ECO:0000256" key="7">
    <source>
        <dbReference type="ARBA" id="ARBA00022737"/>
    </source>
</evidence>
<dbReference type="PROSITE" id="PS00330">
    <property type="entry name" value="HEMOLYSIN_CALCIUM"/>
    <property type="match status" value="3"/>
</dbReference>
<organism evidence="11 12">
    <name type="scientific">Amaricoccus solimangrovi</name>
    <dbReference type="NCBI Taxonomy" id="2589815"/>
    <lineage>
        <taxon>Bacteria</taxon>
        <taxon>Pseudomonadati</taxon>
        <taxon>Pseudomonadota</taxon>
        <taxon>Alphaproteobacteria</taxon>
        <taxon>Rhodobacterales</taxon>
        <taxon>Paracoccaceae</taxon>
        <taxon>Amaricoccus</taxon>
    </lineage>
</organism>
<evidence type="ECO:0000313" key="11">
    <source>
        <dbReference type="EMBL" id="TPE47957.1"/>
    </source>
</evidence>
<sequence>MARIFESGDRIIFNEPDTGAAAREEAFAAPALDFDAAPAFRFHAAADMAEPLSAARPSQVSAAAAAGAALPTYSNTQIADYLRAGYWKDVGELPRSFNMGATGVGANDGVLRYNTDALSSAGAALAQKALRLYGEVLGIDFVKTSSSGASVDILFLNDDKNSAYTWVASYADAQNTIAQANVNVGSDWVSHYGTGSATYSLQTFVHEIGHALGLGHAGDYNGGATYVTNTGDASYGDNSNHYLNDSWQASVMSYFSQIDNTAVDADYAFDLSPMVADWIALGRMYGGVGGFTGNTTWGFNSNIGSTVFANLDKYADEMAFTIVDGGGRDTIDFSGFSDAQRINLNPGAISSVGGLTGNMSIAMGTVIEAAKGGSGADILTGNGAANVLSGLGGADRILGAGGADTLRGGAGNDTLTGGAGADTLIGGPGSDVFRLASRSDSGLSARDVIRAGDGGGAFDGAGVAGGDRIDVSGIDANTKVAGDQSFVLGGTARGHLWLTNSGTDTIVHGNHDGDAAADFELVIKDGATLASAYVAGDFIL</sequence>
<feature type="domain" description="Peptidase metallopeptidase" evidence="10">
    <location>
        <begin position="101"/>
        <end position="257"/>
    </location>
</feature>
<keyword evidence="4" id="KW-0964">Secreted</keyword>
<dbReference type="SUPFAM" id="SSF51120">
    <property type="entry name" value="beta-Roll"/>
    <property type="match status" value="1"/>
</dbReference>
<dbReference type="InterPro" id="IPR013858">
    <property type="entry name" value="Peptidase_M10B_C"/>
</dbReference>
<dbReference type="SMART" id="SM00235">
    <property type="entry name" value="ZnMc"/>
    <property type="match status" value="1"/>
</dbReference>
<dbReference type="InterPro" id="IPR011049">
    <property type="entry name" value="Serralysin-like_metalloprot_C"/>
</dbReference>
<gene>
    <name evidence="11" type="ORF">FJM51_18975</name>
</gene>
<dbReference type="Pfam" id="PF08548">
    <property type="entry name" value="Peptidase_M10_C"/>
    <property type="match status" value="1"/>
</dbReference>
<dbReference type="RefSeq" id="WP_140455708.1">
    <property type="nucleotide sequence ID" value="NZ_VFRP01000026.1"/>
</dbReference>
<dbReference type="InterPro" id="IPR018511">
    <property type="entry name" value="Hemolysin-typ_Ca-bd_CS"/>
</dbReference>
<dbReference type="InterPro" id="IPR001343">
    <property type="entry name" value="Hemolysn_Ca-bd"/>
</dbReference>
<proteinExistence type="inferred from homology"/>
<evidence type="ECO:0000259" key="10">
    <source>
        <dbReference type="SMART" id="SM00235"/>
    </source>
</evidence>
<dbReference type="PRINTS" id="PR00313">
    <property type="entry name" value="CABNDNGRPT"/>
</dbReference>
<evidence type="ECO:0000256" key="1">
    <source>
        <dbReference type="ARBA" id="ARBA00001913"/>
    </source>
</evidence>
<keyword evidence="11" id="KW-0482">Metalloprotease</keyword>
<evidence type="ECO:0000256" key="8">
    <source>
        <dbReference type="ARBA" id="ARBA00022801"/>
    </source>
</evidence>
<dbReference type="GO" id="GO:0008270">
    <property type="term" value="F:zinc ion binding"/>
    <property type="evidence" value="ECO:0007669"/>
    <property type="project" value="InterPro"/>
</dbReference>
<comment type="cofactor">
    <cofactor evidence="1">
        <name>Ca(2+)</name>
        <dbReference type="ChEBI" id="CHEBI:29108"/>
    </cofactor>
</comment>
<comment type="similarity">
    <text evidence="3">Belongs to the peptidase M10B family.</text>
</comment>
<evidence type="ECO:0000256" key="6">
    <source>
        <dbReference type="ARBA" id="ARBA00022723"/>
    </source>
</evidence>
<keyword evidence="5 11" id="KW-0645">Protease</keyword>
<comment type="caution">
    <text evidence="11">The sequence shown here is derived from an EMBL/GenBank/DDBJ whole genome shotgun (WGS) entry which is preliminary data.</text>
</comment>